<keyword evidence="2" id="KW-0472">Membrane</keyword>
<feature type="domain" description="F5/8 type C" evidence="3">
    <location>
        <begin position="140"/>
        <end position="278"/>
    </location>
</feature>
<dbReference type="PROSITE" id="PS50022">
    <property type="entry name" value="FA58C_3"/>
    <property type="match status" value="1"/>
</dbReference>
<dbReference type="EMBL" id="MHCQ01000018">
    <property type="protein sequence ID" value="OGY24650.1"/>
    <property type="molecule type" value="Genomic_DNA"/>
</dbReference>
<organism evidence="4 5">
    <name type="scientific">Candidatus Woykebacteria bacterium RBG_13_40_7b</name>
    <dbReference type="NCBI Taxonomy" id="1802594"/>
    <lineage>
        <taxon>Bacteria</taxon>
        <taxon>Candidatus Woykeibacteriota</taxon>
    </lineage>
</organism>
<accession>A0A1G1WAV3</accession>
<dbReference type="Proteomes" id="UP000177103">
    <property type="component" value="Unassembled WGS sequence"/>
</dbReference>
<reference evidence="4 5" key="1">
    <citation type="journal article" date="2016" name="Nat. Commun.">
        <title>Thousands of microbial genomes shed light on interconnected biogeochemical processes in an aquifer system.</title>
        <authorList>
            <person name="Anantharaman K."/>
            <person name="Brown C.T."/>
            <person name="Hug L.A."/>
            <person name="Sharon I."/>
            <person name="Castelle C.J."/>
            <person name="Probst A.J."/>
            <person name="Thomas B.C."/>
            <person name="Singh A."/>
            <person name="Wilkins M.J."/>
            <person name="Karaoz U."/>
            <person name="Brodie E.L."/>
            <person name="Williams K.H."/>
            <person name="Hubbard S.S."/>
            <person name="Banfield J.F."/>
        </authorList>
    </citation>
    <scope>NUCLEOTIDE SEQUENCE [LARGE SCALE GENOMIC DNA]</scope>
</reference>
<evidence type="ECO:0000313" key="4">
    <source>
        <dbReference type="EMBL" id="OGY24650.1"/>
    </source>
</evidence>
<dbReference type="InterPro" id="IPR000421">
    <property type="entry name" value="FA58C"/>
</dbReference>
<evidence type="ECO:0000256" key="2">
    <source>
        <dbReference type="SAM" id="Phobius"/>
    </source>
</evidence>
<dbReference type="SUPFAM" id="SSF52317">
    <property type="entry name" value="Class I glutamine amidotransferase-like"/>
    <property type="match status" value="1"/>
</dbReference>
<dbReference type="GO" id="GO:0000162">
    <property type="term" value="P:L-tryptophan biosynthetic process"/>
    <property type="evidence" value="ECO:0007669"/>
    <property type="project" value="TreeGrafter"/>
</dbReference>
<gene>
    <name evidence="4" type="ORF">A2Y57_00830</name>
</gene>
<dbReference type="PANTHER" id="PTHR43418:SF4">
    <property type="entry name" value="MULTIFUNCTIONAL TRYPTOPHAN BIOSYNTHESIS PROTEIN"/>
    <property type="match status" value="1"/>
</dbReference>
<dbReference type="Gene3D" id="3.40.50.880">
    <property type="match status" value="1"/>
</dbReference>
<dbReference type="InterPro" id="IPR013783">
    <property type="entry name" value="Ig-like_fold"/>
</dbReference>
<evidence type="ECO:0000313" key="5">
    <source>
        <dbReference type="Proteomes" id="UP000177103"/>
    </source>
</evidence>
<dbReference type="Gene3D" id="2.60.40.10">
    <property type="entry name" value="Immunoglobulins"/>
    <property type="match status" value="1"/>
</dbReference>
<dbReference type="InterPro" id="IPR008979">
    <property type="entry name" value="Galactose-bd-like_sf"/>
</dbReference>
<dbReference type="Pfam" id="PF00754">
    <property type="entry name" value="F5_F8_type_C"/>
    <property type="match status" value="1"/>
</dbReference>
<evidence type="ECO:0000256" key="1">
    <source>
        <dbReference type="ARBA" id="ARBA00022962"/>
    </source>
</evidence>
<dbReference type="Pfam" id="PF00117">
    <property type="entry name" value="GATase"/>
    <property type="match status" value="1"/>
</dbReference>
<dbReference type="PROSITE" id="PS51273">
    <property type="entry name" value="GATASE_TYPE_1"/>
    <property type="match status" value="1"/>
</dbReference>
<evidence type="ECO:0000259" key="3">
    <source>
        <dbReference type="PROSITE" id="PS50022"/>
    </source>
</evidence>
<comment type="caution">
    <text evidence="4">The sequence shown here is derived from an EMBL/GenBank/DDBJ whole genome shotgun (WGS) entry which is preliminary data.</text>
</comment>
<dbReference type="GO" id="GO:0005829">
    <property type="term" value="C:cytosol"/>
    <property type="evidence" value="ECO:0007669"/>
    <property type="project" value="TreeGrafter"/>
</dbReference>
<keyword evidence="1" id="KW-0315">Glutamine amidotransferase</keyword>
<feature type="transmembrane region" description="Helical" evidence="2">
    <location>
        <begin position="6"/>
        <end position="24"/>
    </location>
</feature>
<dbReference type="InterPro" id="IPR050472">
    <property type="entry name" value="Anth_synth/Amidotransfase"/>
</dbReference>
<dbReference type="AlphaFoldDB" id="A0A1G1WAV3"/>
<dbReference type="SUPFAM" id="SSF49785">
    <property type="entry name" value="Galactose-binding domain-like"/>
    <property type="match status" value="1"/>
</dbReference>
<dbReference type="InterPro" id="IPR029062">
    <property type="entry name" value="Class_I_gatase-like"/>
</dbReference>
<proteinExistence type="predicted"/>
<dbReference type="Gene3D" id="2.60.120.260">
    <property type="entry name" value="Galactose-binding domain-like"/>
    <property type="match status" value="1"/>
</dbReference>
<keyword evidence="2" id="KW-0812">Transmembrane</keyword>
<keyword evidence="2" id="KW-1133">Transmembrane helix</keyword>
<name>A0A1G1WAV3_9BACT</name>
<sequence>MGIFELLTFILLSLVLILVGVLFLKKNIEHELVPPELKNNPSYDVIMTELTPLISFTNAKGGIKHRKYEIEIDKSKNFDSEDKIIFSDVEENGEFVTDIKIKKEKPLSDKTQYYWRVRTIGPGELKSKWEVSRFFVDTESDDHFMDLTRAEIKEIEVSGGYNAKNIIDYDDPGLVTFWQSPPPGKKEHWMQFDFGKPREVTRLWVLSNPDDADGWLKDFVLQSSIDGKVWDEVKRIEGNDTFRNIIDFSPVETRYFRILIKEFIGYAAQINEVIIYSTGKPAIPDVPEEDYVLIIGNEHNGFTFTDLKKYIENLGYQTILLPYFEASLEMLNSLNKKPFAIVLSGNNADYPNLPMFEHNGEFEIIRESFIPILGICAGHQFLAMAYGYSRARSMGWSDITAIEPKTKWAHIKIFKKDPVFEGIKNAFTAPEIHGWAVVEPAEEFEVIAKSKYIQVQKSNKRLIYGIQFHSEIDVPYNEGKKFIENFLRLAKEKNV</sequence>
<dbReference type="GO" id="GO:0004049">
    <property type="term" value="F:anthranilate synthase activity"/>
    <property type="evidence" value="ECO:0007669"/>
    <property type="project" value="TreeGrafter"/>
</dbReference>
<dbReference type="PANTHER" id="PTHR43418">
    <property type="entry name" value="MULTIFUNCTIONAL TRYPTOPHAN BIOSYNTHESIS PROTEIN-RELATED"/>
    <property type="match status" value="1"/>
</dbReference>
<protein>
    <recommendedName>
        <fullName evidence="3">F5/8 type C domain-containing protein</fullName>
    </recommendedName>
</protein>
<dbReference type="InterPro" id="IPR017926">
    <property type="entry name" value="GATASE"/>
</dbReference>